<gene>
    <name evidence="3" type="ORF">BkAM31D_22050</name>
</gene>
<sequence length="362" mass="42970">MTNQPWEIENIQNTVKYLTNGKLILTDPEAEICLVFLEKEGEEINAIVEAKYYFEPESKTYEGLLMFSDYRIVFFSRIADGEDELDYLQTYEYPFISHASSTFETDSHSKLSLDFKSRKQETVHFTNIDRSKIETLVRMTNHFAQTRTRKDYKQNQKGSSWVGKLFGAVVAALLFFGIIGYFTVDEYSEEYEVVDVFDEYDEYDNDWVQLDFEIAIDDQRITVPDMFEYTMHDSYFTNVIEPENYHGEYPSIFYKTSQDNTIYYVFEFTVKNLTDDPLDLIMDVPIGFTLLEDGFYEFFASTVYVNDDRSDFDFSRELDGGEEKEMYIYFEVPPKLKDDDNRLDLQIENFHDYEDRQLIHLR</sequence>
<organism evidence="3 4">
    <name type="scientific">Halalkalibacter krulwichiae</name>
    <dbReference type="NCBI Taxonomy" id="199441"/>
    <lineage>
        <taxon>Bacteria</taxon>
        <taxon>Bacillati</taxon>
        <taxon>Bacillota</taxon>
        <taxon>Bacilli</taxon>
        <taxon>Bacillales</taxon>
        <taxon>Bacillaceae</taxon>
        <taxon>Halalkalibacter</taxon>
    </lineage>
</organism>
<evidence type="ECO:0000313" key="3">
    <source>
        <dbReference type="EMBL" id="ARK32320.1"/>
    </source>
</evidence>
<reference evidence="3 4" key="1">
    <citation type="submission" date="2017-04" db="EMBL/GenBank/DDBJ databases">
        <title>Bacillus krulwichiae AM31D Genome sequencing and assembly.</title>
        <authorList>
            <person name="Krulwich T.A."/>
            <person name="Anastor L."/>
            <person name="Ehrlich R."/>
            <person name="Ehrlich G.D."/>
            <person name="Janto B."/>
        </authorList>
    </citation>
    <scope>NUCLEOTIDE SEQUENCE [LARGE SCALE GENOMIC DNA]</scope>
    <source>
        <strain evidence="3 4">AM31D</strain>
    </source>
</reference>
<dbReference type="RefSeq" id="WP_066157104.1">
    <property type="nucleotide sequence ID" value="NZ_CP020814.1"/>
</dbReference>
<name>A0A1X9MI54_9BACI</name>
<feature type="transmembrane region" description="Helical" evidence="2">
    <location>
        <begin position="161"/>
        <end position="182"/>
    </location>
</feature>
<dbReference type="Gene3D" id="2.60.40.1240">
    <property type="match status" value="1"/>
</dbReference>
<accession>A0A1X9MI54</accession>
<dbReference type="InterPro" id="IPR029050">
    <property type="entry name" value="Immunoprotect_excell_Ig-like"/>
</dbReference>
<dbReference type="AlphaFoldDB" id="A0A1X9MI54"/>
<dbReference type="KEGG" id="bkw:BkAM31D_22050"/>
<keyword evidence="4" id="KW-1185">Reference proteome</keyword>
<evidence type="ECO:0000256" key="1">
    <source>
        <dbReference type="ARBA" id="ARBA00022729"/>
    </source>
</evidence>
<dbReference type="EMBL" id="CP020814">
    <property type="protein sequence ID" value="ARK32320.1"/>
    <property type="molecule type" value="Genomic_DNA"/>
</dbReference>
<keyword evidence="2" id="KW-0812">Transmembrane</keyword>
<keyword evidence="1" id="KW-0732">Signal</keyword>
<keyword evidence="2" id="KW-0472">Membrane</keyword>
<evidence type="ECO:0000256" key="2">
    <source>
        <dbReference type="SAM" id="Phobius"/>
    </source>
</evidence>
<keyword evidence="2" id="KW-1133">Transmembrane helix</keyword>
<evidence type="ECO:0000313" key="4">
    <source>
        <dbReference type="Proteomes" id="UP000193006"/>
    </source>
</evidence>
<evidence type="ECO:0008006" key="5">
    <source>
        <dbReference type="Google" id="ProtNLM"/>
    </source>
</evidence>
<dbReference type="Proteomes" id="UP000193006">
    <property type="component" value="Chromosome"/>
</dbReference>
<protein>
    <recommendedName>
        <fullName evidence="5">DUF4352 domain-containing protein</fullName>
    </recommendedName>
</protein>
<proteinExistence type="predicted"/>